<sequence length="731" mass="84070">MRVKNVFRLNDWDFRSFFIFVLSLQLALIGTFILDTFGLSLPFLREMIGFLYLTFVPGYLFLRIFRIHHLGNIETFLYAIGLSFAFLMFTGLFMNTVYPFFGIIHPITLVSVMITISVMVFFLCILAYVRDRTFSAHDLLPLGDVFSPPVLFFSLFPFVAIWGSYLMNHYQSTLLQMGLLMAIAIVPVIVMFTRLIPEKYYPYILFTLALALLFHTALITRYVWGWDIQEEFYLSNFVVSESFWDPTIYRNCNAMLSLVMLAPIYSLVLDMGMDWIFKILYPFFFALVPLGLYLFIGRQTNEKIAFLSGFFFMSIYTFYMSMPSLARQEIAELYLVIILLAMINQDLKWRQKSALFALFSVSLVVSHYGIAYLFVFILFCSWAIVAVESRFHLLDITSRILTGIQDRWGHFRGLKMQKFSFHPSVLPLNLVMIYLIFLSIWYIYTASSKPFDIGVIILDQVVESTSSELLSPDAAQGMAMITNPATTPLHEIGKYMHLLTISFIGLGFVATLFGQIKTRFDPRYLLFSFVALGLCFGGVALPYFASAINAPRLYQICLILLAPFCIIGGLAVLSGAMNRLGRPEAPYKLLSVFFAVFILFNCGWVYEVSHDRSTSFALNDEVDLVHFNQMEITGGEWLASLTSKNRIYADTYRYQLFKRYYGRPAMRVNPTTLLQEDDYMYLFMGTSNVQTKMLAVHSSRGVTLVFDRYDVSSPLLSYDLIYNNEGAEVYY</sequence>
<feature type="transmembrane region" description="Helical" evidence="1">
    <location>
        <begin position="585"/>
        <end position="606"/>
    </location>
</feature>
<feature type="transmembrane region" description="Helical" evidence="1">
    <location>
        <begin position="302"/>
        <end position="319"/>
    </location>
</feature>
<dbReference type="RefSeq" id="WP_265580808.1">
    <property type="nucleotide sequence ID" value="NZ_CP036172.1"/>
</dbReference>
<keyword evidence="1" id="KW-1133">Transmembrane helix</keyword>
<feature type="transmembrane region" description="Helical" evidence="1">
    <location>
        <begin position="200"/>
        <end position="224"/>
    </location>
</feature>
<dbReference type="Pfam" id="PF09971">
    <property type="entry name" value="DUF2206"/>
    <property type="match status" value="1"/>
</dbReference>
<keyword evidence="1" id="KW-0812">Transmembrane</keyword>
<feature type="transmembrane region" description="Helical" evidence="1">
    <location>
        <begin position="150"/>
        <end position="167"/>
    </location>
</feature>
<dbReference type="AlphaFoldDB" id="A0A8A3S850"/>
<proteinExistence type="predicted"/>
<protein>
    <submittedName>
        <fullName evidence="2">DUF2206 domain-containing protein</fullName>
    </submittedName>
</protein>
<dbReference type="Proteomes" id="UP001042704">
    <property type="component" value="Chromosome"/>
</dbReference>
<reference evidence="2" key="2">
    <citation type="submission" date="2019-02" db="EMBL/GenBank/DDBJ databases">
        <authorList>
            <person name="Chen S.-C."/>
            <person name="Chien H.-H."/>
            <person name="Lai M.-C."/>
        </authorList>
    </citation>
    <scope>NUCLEOTIDE SEQUENCE</scope>
    <source>
        <strain evidence="2">N2F9704</strain>
    </source>
</reference>
<feature type="transmembrane region" description="Helical" evidence="1">
    <location>
        <begin position="107"/>
        <end position="129"/>
    </location>
</feature>
<feature type="transmembrane region" description="Helical" evidence="1">
    <location>
        <begin position="525"/>
        <end position="547"/>
    </location>
</feature>
<organism evidence="2 3">
    <name type="scientific">Methanofollis aquaemaris</name>
    <dbReference type="NCBI Taxonomy" id="126734"/>
    <lineage>
        <taxon>Archaea</taxon>
        <taxon>Methanobacteriati</taxon>
        <taxon>Methanobacteriota</taxon>
        <taxon>Stenosarchaea group</taxon>
        <taxon>Methanomicrobia</taxon>
        <taxon>Methanomicrobiales</taxon>
        <taxon>Methanomicrobiaceae</taxon>
        <taxon>Methanofollis</taxon>
    </lineage>
</organism>
<feature type="transmembrane region" description="Helical" evidence="1">
    <location>
        <begin position="425"/>
        <end position="444"/>
    </location>
</feature>
<feature type="transmembrane region" description="Helical" evidence="1">
    <location>
        <begin position="275"/>
        <end position="296"/>
    </location>
</feature>
<keyword evidence="1" id="KW-0472">Membrane</keyword>
<feature type="transmembrane region" description="Helical" evidence="1">
    <location>
        <begin position="367"/>
        <end position="387"/>
    </location>
</feature>
<feature type="transmembrane region" description="Helical" evidence="1">
    <location>
        <begin position="46"/>
        <end position="65"/>
    </location>
</feature>
<feature type="transmembrane region" description="Helical" evidence="1">
    <location>
        <begin position="77"/>
        <end position="101"/>
    </location>
</feature>
<evidence type="ECO:0000313" key="2">
    <source>
        <dbReference type="EMBL" id="QSZ67891.1"/>
    </source>
</evidence>
<name>A0A8A3S850_9EURY</name>
<dbReference type="GeneID" id="76424795"/>
<feature type="transmembrane region" description="Helical" evidence="1">
    <location>
        <begin position="495"/>
        <end position="513"/>
    </location>
</feature>
<evidence type="ECO:0000256" key="1">
    <source>
        <dbReference type="SAM" id="Phobius"/>
    </source>
</evidence>
<dbReference type="EMBL" id="CP036172">
    <property type="protein sequence ID" value="QSZ67891.1"/>
    <property type="molecule type" value="Genomic_DNA"/>
</dbReference>
<accession>A0A8A3S850</accession>
<dbReference type="InterPro" id="IPR018701">
    <property type="entry name" value="DUF2206_membrane"/>
</dbReference>
<feature type="transmembrane region" description="Helical" evidence="1">
    <location>
        <begin position="553"/>
        <end position="573"/>
    </location>
</feature>
<evidence type="ECO:0000313" key="3">
    <source>
        <dbReference type="Proteomes" id="UP001042704"/>
    </source>
</evidence>
<feature type="transmembrane region" description="Helical" evidence="1">
    <location>
        <begin position="173"/>
        <end position="193"/>
    </location>
</feature>
<reference evidence="2" key="1">
    <citation type="journal article" date="2001" name="Int. J. Syst. Evol. Microbiol.">
        <title>Methanofollis aquaemaris sp. nov., a methanogen isolated from an aquaculture fish pond.</title>
        <authorList>
            <person name="Lai M.C."/>
            <person name="Chen S.C."/>
        </authorList>
    </citation>
    <scope>NUCLEOTIDE SEQUENCE</scope>
    <source>
        <strain evidence="2">N2F9704</strain>
    </source>
</reference>
<gene>
    <name evidence="2" type="ORF">RJ40_10490</name>
</gene>
<dbReference type="KEGG" id="maqe:RJ40_10490"/>
<keyword evidence="3" id="KW-1185">Reference proteome</keyword>
<feature type="transmembrane region" description="Helical" evidence="1">
    <location>
        <begin position="12"/>
        <end position="34"/>
    </location>
</feature>